<name>A0A5N5W6N6_STRMB</name>
<dbReference type="CDD" id="cd00882">
    <property type="entry name" value="Ras_like_GTPase"/>
    <property type="match status" value="1"/>
</dbReference>
<feature type="domain" description="AAA+ ATPase" evidence="1">
    <location>
        <begin position="79"/>
        <end position="212"/>
    </location>
</feature>
<accession>A0A5N5W6N6</accession>
<protein>
    <recommendedName>
        <fullName evidence="1">AAA+ ATPase domain-containing protein</fullName>
    </recommendedName>
</protein>
<dbReference type="Proteomes" id="UP000327000">
    <property type="component" value="Unassembled WGS sequence"/>
</dbReference>
<sequence>MRTPWRRRTRVCPHCLRTLSRERLAYVCAGRPACADDRALASADPWAGSAVCGTCGRTTTRLRCTACDGRLPEGYLRTPGRLVALVGPVGSGKSTYIGVLLHELLHGLGAELDAALLPCDDTTVLAYHERYARHLYEERHTVPETAGHDTGRPLVHRLGRVRRGRFGRARERVLTLVFLDTAGGHFASREHLETRLRYLAAADAVIVLLDPRDLPGAPVPGGAGVPGRSGEVLARVLAHLGGGGKVTVPVAVALTKADLLWPHLPEHSPLHRARRPGPVFDADDRAAVHAELRALLRRWQEHQLDARLARFCTDYQLFAVSMLGAAPRRDGGLGLGGVVRPHRVEDPLMWLLHRFGALDRERKGSGDARLPWRRGGGEP</sequence>
<dbReference type="InterPro" id="IPR027417">
    <property type="entry name" value="P-loop_NTPase"/>
</dbReference>
<reference evidence="2 3" key="1">
    <citation type="journal article" date="2019" name="Microb. Cell Fact.">
        <title>Exploring novel herbicidin analogues by transcriptional regulator overexpression and MS/MS molecular networking.</title>
        <authorList>
            <person name="Shi Y."/>
            <person name="Gu R."/>
            <person name="Li Y."/>
            <person name="Wang X."/>
            <person name="Ren W."/>
            <person name="Li X."/>
            <person name="Wang L."/>
            <person name="Xie Y."/>
            <person name="Hong B."/>
        </authorList>
    </citation>
    <scope>NUCLEOTIDE SEQUENCE [LARGE SCALE GENOMIC DNA]</scope>
    <source>
        <strain evidence="2 3">US-43</strain>
    </source>
</reference>
<evidence type="ECO:0000259" key="1">
    <source>
        <dbReference type="SMART" id="SM00382"/>
    </source>
</evidence>
<evidence type="ECO:0000313" key="3">
    <source>
        <dbReference type="Proteomes" id="UP000327000"/>
    </source>
</evidence>
<dbReference type="InterPro" id="IPR003593">
    <property type="entry name" value="AAA+_ATPase"/>
</dbReference>
<dbReference type="Gene3D" id="3.40.50.300">
    <property type="entry name" value="P-loop containing nucleotide triphosphate hydrolases"/>
    <property type="match status" value="1"/>
</dbReference>
<evidence type="ECO:0000313" key="2">
    <source>
        <dbReference type="EMBL" id="KAB7843726.1"/>
    </source>
</evidence>
<gene>
    <name evidence="2" type="ORF">FRZ00_17385</name>
</gene>
<dbReference type="InterPro" id="IPR045528">
    <property type="entry name" value="DO-GTPase2"/>
</dbReference>
<dbReference type="AlphaFoldDB" id="A0A5N5W6N6"/>
<dbReference type="Pfam" id="PF19993">
    <property type="entry name" value="DO-GTPase2"/>
    <property type="match status" value="1"/>
</dbReference>
<dbReference type="OrthoDB" id="143162at2"/>
<comment type="caution">
    <text evidence="2">The sequence shown here is derived from an EMBL/GenBank/DDBJ whole genome shotgun (WGS) entry which is preliminary data.</text>
</comment>
<keyword evidence="3" id="KW-1185">Reference proteome</keyword>
<dbReference type="SUPFAM" id="SSF52540">
    <property type="entry name" value="P-loop containing nucleoside triphosphate hydrolases"/>
    <property type="match status" value="2"/>
</dbReference>
<proteinExistence type="predicted"/>
<dbReference type="SMART" id="SM00382">
    <property type="entry name" value="AAA"/>
    <property type="match status" value="1"/>
</dbReference>
<organism evidence="2 3">
    <name type="scientific">Streptomyces mobaraensis</name>
    <name type="common">Streptoverticillium mobaraense</name>
    <dbReference type="NCBI Taxonomy" id="35621"/>
    <lineage>
        <taxon>Bacteria</taxon>
        <taxon>Bacillati</taxon>
        <taxon>Actinomycetota</taxon>
        <taxon>Actinomycetes</taxon>
        <taxon>Kitasatosporales</taxon>
        <taxon>Streptomycetaceae</taxon>
        <taxon>Streptomyces</taxon>
    </lineage>
</organism>
<dbReference type="EMBL" id="VOKX01000032">
    <property type="protein sequence ID" value="KAB7843726.1"/>
    <property type="molecule type" value="Genomic_DNA"/>
</dbReference>
<dbReference type="RefSeq" id="WP_152264100.1">
    <property type="nucleotide sequence ID" value="NZ_VOKX01000032.1"/>
</dbReference>